<name>U6KHC3_9EIME</name>
<dbReference type="Proteomes" id="UP000030744">
    <property type="component" value="Unassembled WGS sequence"/>
</dbReference>
<organism evidence="2 3">
    <name type="scientific">Eimeria mitis</name>
    <dbReference type="NCBI Taxonomy" id="44415"/>
    <lineage>
        <taxon>Eukaryota</taxon>
        <taxon>Sar</taxon>
        <taxon>Alveolata</taxon>
        <taxon>Apicomplexa</taxon>
        <taxon>Conoidasida</taxon>
        <taxon>Coccidia</taxon>
        <taxon>Eucoccidiorida</taxon>
        <taxon>Eimeriorina</taxon>
        <taxon>Eimeriidae</taxon>
        <taxon>Eimeria</taxon>
    </lineage>
</organism>
<evidence type="ECO:0000313" key="2">
    <source>
        <dbReference type="EMBL" id="CDJ36201.1"/>
    </source>
</evidence>
<dbReference type="VEuPathDB" id="ToxoDB:EMH_0069480"/>
<feature type="region of interest" description="Disordered" evidence="1">
    <location>
        <begin position="74"/>
        <end position="110"/>
    </location>
</feature>
<keyword evidence="3" id="KW-1185">Reference proteome</keyword>
<sequence>MVVRSSYLHLPDRICPYTLLQETVVVVPRGLHGALGAAAARPAEGMLVSRSVVVRYARTHCYRKRVGQFLCNATEDRNGGKQFGEDDKGSARDEGGGAVRIKSPYMEPPE</sequence>
<protein>
    <submittedName>
        <fullName evidence="2">Uncharacterized protein</fullName>
    </submittedName>
</protein>
<dbReference type="RefSeq" id="XP_037878490.1">
    <property type="nucleotide sequence ID" value="XM_038022636.1"/>
</dbReference>
<feature type="compositionally biased region" description="Basic and acidic residues" evidence="1">
    <location>
        <begin position="74"/>
        <end position="95"/>
    </location>
</feature>
<gene>
    <name evidence="2" type="ORF">EMH_0069480</name>
</gene>
<proteinExistence type="predicted"/>
<dbReference type="EMBL" id="HG735627">
    <property type="protein sequence ID" value="CDJ36201.1"/>
    <property type="molecule type" value="Genomic_DNA"/>
</dbReference>
<evidence type="ECO:0000256" key="1">
    <source>
        <dbReference type="SAM" id="MobiDB-lite"/>
    </source>
</evidence>
<accession>U6KHC3</accession>
<reference evidence="2" key="1">
    <citation type="submission" date="2013-10" db="EMBL/GenBank/DDBJ databases">
        <title>Genomic analysis of the causative agents of coccidiosis in chickens.</title>
        <authorList>
            <person name="Reid A.J."/>
            <person name="Blake D."/>
            <person name="Billington K."/>
            <person name="Browne H."/>
            <person name="Dunn M."/>
            <person name="Hung S."/>
            <person name="Kawahara F."/>
            <person name="Miranda-Saavedra D."/>
            <person name="Mourier T."/>
            <person name="Nagra H."/>
            <person name="Otto T.D."/>
            <person name="Rawlings N."/>
            <person name="Sanchez A."/>
            <person name="Sanders M."/>
            <person name="Subramaniam C."/>
            <person name="Tay Y."/>
            <person name="Dear P."/>
            <person name="Doerig C."/>
            <person name="Gruber A."/>
            <person name="Parkinson J."/>
            <person name="Shirley M."/>
            <person name="Wan K.L."/>
            <person name="Berriman M."/>
            <person name="Tomley F."/>
            <person name="Pain A."/>
        </authorList>
    </citation>
    <scope>NUCLEOTIDE SEQUENCE [LARGE SCALE GENOMIC DNA]</scope>
    <source>
        <strain evidence="2">Houghton</strain>
    </source>
</reference>
<dbReference type="GeneID" id="60404230"/>
<dbReference type="AlphaFoldDB" id="U6KHC3"/>
<reference evidence="2" key="2">
    <citation type="submission" date="2013-10" db="EMBL/GenBank/DDBJ databases">
        <authorList>
            <person name="Aslett M."/>
        </authorList>
    </citation>
    <scope>NUCLEOTIDE SEQUENCE [LARGE SCALE GENOMIC DNA]</scope>
    <source>
        <strain evidence="2">Houghton</strain>
    </source>
</reference>
<evidence type="ECO:0000313" key="3">
    <source>
        <dbReference type="Proteomes" id="UP000030744"/>
    </source>
</evidence>